<sequence>MPTLTDNQRDMAEALPSMIWTATPNGQVDYVNHVFEHYTGRPADQGGVIDWLAVVHPDDHAPTSRIWANCIASGAKYQAEFRIFHQPSNSYRWHHVAATPALQPRRHNSALVRHHHRHPRHQAGQSGC</sequence>
<dbReference type="InterPro" id="IPR013655">
    <property type="entry name" value="PAS_fold_3"/>
</dbReference>
<dbReference type="Gene3D" id="3.30.450.20">
    <property type="entry name" value="PAS domain"/>
    <property type="match status" value="1"/>
</dbReference>
<evidence type="ECO:0000259" key="1">
    <source>
        <dbReference type="SMART" id="SM00091"/>
    </source>
</evidence>
<keyword evidence="3" id="KW-1185">Reference proteome</keyword>
<dbReference type="AlphaFoldDB" id="A0A842HUD2"/>
<dbReference type="RefSeq" id="WP_185780670.1">
    <property type="nucleotide sequence ID" value="NZ_JACJUU010000018.1"/>
</dbReference>
<name>A0A842HUD2_9BURK</name>
<dbReference type="EMBL" id="JACJUU010000018">
    <property type="protein sequence ID" value="MBC2771030.1"/>
    <property type="molecule type" value="Genomic_DNA"/>
</dbReference>
<gene>
    <name evidence="2" type="ORF">GTU67_14050</name>
</gene>
<proteinExistence type="predicted"/>
<feature type="domain" description="PAS" evidence="1">
    <location>
        <begin position="6"/>
        <end position="72"/>
    </location>
</feature>
<dbReference type="SUPFAM" id="SSF55785">
    <property type="entry name" value="PYP-like sensor domain (PAS domain)"/>
    <property type="match status" value="1"/>
</dbReference>
<dbReference type="Pfam" id="PF08447">
    <property type="entry name" value="PAS_3"/>
    <property type="match status" value="1"/>
</dbReference>
<dbReference type="Proteomes" id="UP000545386">
    <property type="component" value="Unassembled WGS sequence"/>
</dbReference>
<dbReference type="InterPro" id="IPR000014">
    <property type="entry name" value="PAS"/>
</dbReference>
<organism evidence="2 3">
    <name type="scientific">Pusillimonas minor</name>
    <dbReference type="NCBI Taxonomy" id="2697024"/>
    <lineage>
        <taxon>Bacteria</taxon>
        <taxon>Pseudomonadati</taxon>
        <taxon>Pseudomonadota</taxon>
        <taxon>Betaproteobacteria</taxon>
        <taxon>Burkholderiales</taxon>
        <taxon>Alcaligenaceae</taxon>
        <taxon>Pusillimonas</taxon>
    </lineage>
</organism>
<protein>
    <submittedName>
        <fullName evidence="2">PAS domain-containing protein</fullName>
    </submittedName>
</protein>
<comment type="caution">
    <text evidence="2">The sequence shown here is derived from an EMBL/GenBank/DDBJ whole genome shotgun (WGS) entry which is preliminary data.</text>
</comment>
<dbReference type="SMART" id="SM00091">
    <property type="entry name" value="PAS"/>
    <property type="match status" value="1"/>
</dbReference>
<dbReference type="NCBIfam" id="TIGR00229">
    <property type="entry name" value="sensory_box"/>
    <property type="match status" value="1"/>
</dbReference>
<dbReference type="InterPro" id="IPR035965">
    <property type="entry name" value="PAS-like_dom_sf"/>
</dbReference>
<accession>A0A842HUD2</accession>
<evidence type="ECO:0000313" key="2">
    <source>
        <dbReference type="EMBL" id="MBC2771030.1"/>
    </source>
</evidence>
<evidence type="ECO:0000313" key="3">
    <source>
        <dbReference type="Proteomes" id="UP000545386"/>
    </source>
</evidence>
<reference evidence="2 3" key="1">
    <citation type="submission" date="2020-08" db="EMBL/GenBank/DDBJ databases">
        <title>Paraeoetvoesia sp. YC-7-48 draft genome sequence.</title>
        <authorList>
            <person name="Yao L."/>
        </authorList>
    </citation>
    <scope>NUCLEOTIDE SEQUENCE [LARGE SCALE GENOMIC DNA]</scope>
    <source>
        <strain evidence="3">YC-7-48</strain>
    </source>
</reference>
<dbReference type="CDD" id="cd00130">
    <property type="entry name" value="PAS"/>
    <property type="match status" value="1"/>
</dbReference>